<gene>
    <name evidence="2" type="ORF">T630_3985</name>
</gene>
<evidence type="ECO:0000256" key="1">
    <source>
        <dbReference type="SAM" id="Phobius"/>
    </source>
</evidence>
<keyword evidence="1" id="KW-0812">Transmembrane</keyword>
<organism evidence="2 3">
    <name type="scientific">Acinetobacter baumannii MRSN 3527</name>
    <dbReference type="NCBI Taxonomy" id="1409923"/>
    <lineage>
        <taxon>Bacteria</taxon>
        <taxon>Pseudomonadati</taxon>
        <taxon>Pseudomonadota</taxon>
        <taxon>Gammaproteobacteria</taxon>
        <taxon>Moraxellales</taxon>
        <taxon>Moraxellaceae</taxon>
        <taxon>Acinetobacter</taxon>
        <taxon>Acinetobacter calcoaceticus/baumannii complex</taxon>
    </lineage>
</organism>
<protein>
    <submittedName>
        <fullName evidence="2">Uncharacterized protein</fullName>
    </submittedName>
</protein>
<dbReference type="AlphaFoldDB" id="A0A0J0ZMI4"/>
<dbReference type="Proteomes" id="UP000036122">
    <property type="component" value="Unassembled WGS sequence"/>
</dbReference>
<dbReference type="EMBL" id="JPHZ01000039">
    <property type="protein sequence ID" value="KLT83571.1"/>
    <property type="molecule type" value="Genomic_DNA"/>
</dbReference>
<dbReference type="PATRIC" id="fig|1409923.3.peg.1468"/>
<evidence type="ECO:0000313" key="2">
    <source>
        <dbReference type="EMBL" id="KLT83571.1"/>
    </source>
</evidence>
<feature type="transmembrane region" description="Helical" evidence="1">
    <location>
        <begin position="36"/>
        <end position="53"/>
    </location>
</feature>
<feature type="transmembrane region" description="Helical" evidence="1">
    <location>
        <begin position="6"/>
        <end position="24"/>
    </location>
</feature>
<comment type="caution">
    <text evidence="2">The sequence shown here is derived from an EMBL/GenBank/DDBJ whole genome shotgun (WGS) entry which is preliminary data.</text>
</comment>
<keyword evidence="1" id="KW-0472">Membrane</keyword>
<sequence length="65" mass="7643">MIFFVVLFGLLFSVSLFIFLKNFIVHDYSFSENLKSFNNVVIFGVVLLLGINYEKIVSYLELKWN</sequence>
<reference evidence="2 3" key="1">
    <citation type="submission" date="2014-07" db="EMBL/GenBank/DDBJ databases">
        <authorList>
            <person name="Harkins D.M."/>
            <person name="Lesho E."/>
            <person name="Waterman P.E."/>
            <person name="Chan A."/>
            <person name="Fouts D.E."/>
        </authorList>
    </citation>
    <scope>NUCLEOTIDE SEQUENCE [LARGE SCALE GENOMIC DNA]</scope>
    <source>
        <strain evidence="2 3">MRSN 3527</strain>
    </source>
</reference>
<evidence type="ECO:0000313" key="3">
    <source>
        <dbReference type="Proteomes" id="UP000036122"/>
    </source>
</evidence>
<accession>A0A0J0ZMI4</accession>
<keyword evidence="1" id="KW-1133">Transmembrane helix</keyword>
<proteinExistence type="predicted"/>
<name>A0A0J0ZMI4_ACIBA</name>